<accession>A0A4R4NLR7</accession>
<evidence type="ECO:0000256" key="2">
    <source>
        <dbReference type="ARBA" id="ARBA00022448"/>
    </source>
</evidence>
<dbReference type="AlphaFoldDB" id="A0A4R4NLR7"/>
<comment type="caution">
    <text evidence="10">The sequence shown here is derived from an EMBL/GenBank/DDBJ whole genome shotgun (WGS) entry which is preliminary data.</text>
</comment>
<evidence type="ECO:0000256" key="3">
    <source>
        <dbReference type="ARBA" id="ARBA00022475"/>
    </source>
</evidence>
<organism evidence="10 11">
    <name type="scientific">Nonomuraea longispora</name>
    <dbReference type="NCBI Taxonomy" id="1848320"/>
    <lineage>
        <taxon>Bacteria</taxon>
        <taxon>Bacillati</taxon>
        <taxon>Actinomycetota</taxon>
        <taxon>Actinomycetes</taxon>
        <taxon>Streptosporangiales</taxon>
        <taxon>Streptosporangiaceae</taxon>
        <taxon>Nonomuraea</taxon>
    </lineage>
</organism>
<protein>
    <submittedName>
        <fullName evidence="10">MFS transporter</fullName>
    </submittedName>
</protein>
<feature type="region of interest" description="Disordered" evidence="7">
    <location>
        <begin position="505"/>
        <end position="525"/>
    </location>
</feature>
<dbReference type="SUPFAM" id="SSF103473">
    <property type="entry name" value="MFS general substrate transporter"/>
    <property type="match status" value="1"/>
</dbReference>
<feature type="transmembrane region" description="Helical" evidence="8">
    <location>
        <begin position="303"/>
        <end position="327"/>
    </location>
</feature>
<feature type="transmembrane region" description="Helical" evidence="8">
    <location>
        <begin position="171"/>
        <end position="190"/>
    </location>
</feature>
<dbReference type="PROSITE" id="PS50850">
    <property type="entry name" value="MFS"/>
    <property type="match status" value="1"/>
</dbReference>
<sequence>MRQLNTTATGRERAGLAVLLLVCTLAGVDLGANLLAVNELTRQLDMSATQKLWVQDVYTFVMAGLLVAMGGLGDRIGRRRLLMLGAAGFATASFVAAFATSAALLIAARAALGVAGATLMPSTLGLIRGMFHVPEQRRAAIAATVAGVTVGSAVGPLVGGVLLAVTARPTSVYLISVPGMLALLVLGRFLLPEVRNPEAPPFDLVSAALSVGAVFPVVYGLKTMTGSGVGPLSIAAVLAGGAFASAFVTRQLSLQRPLIDLWLLRHPTFGAGIVLNLLVMFVLMGFSPLLMEYLQAGAGLDPAGAGLVQLASPVVMVLAITGATLLAKRGVRTGTLMIGGFAVATLGMLALTQVTAGTGALLVMVGASLLAAGAGVATALVADTMVATAPQEKAAAAGALSETGKELGSALGMAVLGSIGAAVYSARVGDAAPDAVPAAALDAARETIGAALAAAAELPGGAGAALAEVARQASAQAINVVGVAGAVTLIAGVIIAAVSMRRTPRHAVSATTKPQTGRLSPSGRR</sequence>
<dbReference type="InterPro" id="IPR011701">
    <property type="entry name" value="MFS"/>
</dbReference>
<feature type="transmembrane region" description="Helical" evidence="8">
    <location>
        <begin position="227"/>
        <end position="248"/>
    </location>
</feature>
<keyword evidence="5 8" id="KW-1133">Transmembrane helix</keyword>
<dbReference type="InterPro" id="IPR036259">
    <property type="entry name" value="MFS_trans_sf"/>
</dbReference>
<feature type="transmembrane region" description="Helical" evidence="8">
    <location>
        <begin position="477"/>
        <end position="498"/>
    </location>
</feature>
<evidence type="ECO:0000256" key="4">
    <source>
        <dbReference type="ARBA" id="ARBA00022692"/>
    </source>
</evidence>
<feature type="transmembrane region" description="Helical" evidence="8">
    <location>
        <begin position="269"/>
        <end position="291"/>
    </location>
</feature>
<keyword evidence="6 8" id="KW-0472">Membrane</keyword>
<feature type="compositionally biased region" description="Polar residues" evidence="7">
    <location>
        <begin position="509"/>
        <end position="519"/>
    </location>
</feature>
<keyword evidence="4 8" id="KW-0812">Transmembrane</keyword>
<feature type="transmembrane region" description="Helical" evidence="8">
    <location>
        <begin position="139"/>
        <end position="165"/>
    </location>
</feature>
<evidence type="ECO:0000256" key="8">
    <source>
        <dbReference type="SAM" id="Phobius"/>
    </source>
</evidence>
<keyword evidence="2" id="KW-0813">Transport</keyword>
<evidence type="ECO:0000313" key="11">
    <source>
        <dbReference type="Proteomes" id="UP000295157"/>
    </source>
</evidence>
<dbReference type="Gene3D" id="1.20.1250.20">
    <property type="entry name" value="MFS general substrate transporter like domains"/>
    <property type="match status" value="1"/>
</dbReference>
<feature type="transmembrane region" description="Helical" evidence="8">
    <location>
        <begin position="52"/>
        <end position="69"/>
    </location>
</feature>
<evidence type="ECO:0000256" key="7">
    <source>
        <dbReference type="SAM" id="MobiDB-lite"/>
    </source>
</evidence>
<evidence type="ECO:0000256" key="1">
    <source>
        <dbReference type="ARBA" id="ARBA00004651"/>
    </source>
</evidence>
<evidence type="ECO:0000256" key="5">
    <source>
        <dbReference type="ARBA" id="ARBA00022989"/>
    </source>
</evidence>
<comment type="subcellular location">
    <subcellularLocation>
        <location evidence="1">Cell membrane</location>
        <topology evidence="1">Multi-pass membrane protein</topology>
    </subcellularLocation>
</comment>
<evidence type="ECO:0000256" key="6">
    <source>
        <dbReference type="ARBA" id="ARBA00023136"/>
    </source>
</evidence>
<name>A0A4R4NLR7_9ACTN</name>
<feature type="transmembrane region" description="Helical" evidence="8">
    <location>
        <begin position="202"/>
        <end position="221"/>
    </location>
</feature>
<keyword evidence="3" id="KW-1003">Cell membrane</keyword>
<dbReference type="Proteomes" id="UP000295157">
    <property type="component" value="Unassembled WGS sequence"/>
</dbReference>
<evidence type="ECO:0000313" key="10">
    <source>
        <dbReference type="EMBL" id="TDC08753.1"/>
    </source>
</evidence>
<gene>
    <name evidence="10" type="ORF">E1267_09280</name>
</gene>
<dbReference type="Pfam" id="PF07690">
    <property type="entry name" value="MFS_1"/>
    <property type="match status" value="1"/>
</dbReference>
<feature type="transmembrane region" description="Helical" evidence="8">
    <location>
        <begin position="334"/>
        <end position="354"/>
    </location>
</feature>
<reference evidence="10 11" key="1">
    <citation type="submission" date="2019-02" db="EMBL/GenBank/DDBJ databases">
        <title>Draft genome sequences of novel Actinobacteria.</title>
        <authorList>
            <person name="Sahin N."/>
            <person name="Ay H."/>
            <person name="Saygin H."/>
        </authorList>
    </citation>
    <scope>NUCLEOTIDE SEQUENCE [LARGE SCALE GENOMIC DNA]</scope>
    <source>
        <strain evidence="10 11">KC201</strain>
    </source>
</reference>
<dbReference type="OrthoDB" id="9976045at2"/>
<feature type="transmembrane region" description="Helical" evidence="8">
    <location>
        <begin position="360"/>
        <end position="386"/>
    </location>
</feature>
<dbReference type="EMBL" id="SMJZ01000024">
    <property type="protein sequence ID" value="TDC08753.1"/>
    <property type="molecule type" value="Genomic_DNA"/>
</dbReference>
<dbReference type="PANTHER" id="PTHR42718">
    <property type="entry name" value="MAJOR FACILITATOR SUPERFAMILY MULTIDRUG TRANSPORTER MFSC"/>
    <property type="match status" value="1"/>
</dbReference>
<feature type="transmembrane region" description="Helical" evidence="8">
    <location>
        <begin position="106"/>
        <end position="127"/>
    </location>
</feature>
<evidence type="ECO:0000259" key="9">
    <source>
        <dbReference type="PROSITE" id="PS50850"/>
    </source>
</evidence>
<dbReference type="InterPro" id="IPR020846">
    <property type="entry name" value="MFS_dom"/>
</dbReference>
<dbReference type="GO" id="GO:0022857">
    <property type="term" value="F:transmembrane transporter activity"/>
    <property type="evidence" value="ECO:0007669"/>
    <property type="project" value="InterPro"/>
</dbReference>
<feature type="transmembrane region" description="Helical" evidence="8">
    <location>
        <begin position="81"/>
        <end position="100"/>
    </location>
</feature>
<feature type="domain" description="Major facilitator superfamily (MFS) profile" evidence="9">
    <location>
        <begin position="15"/>
        <end position="503"/>
    </location>
</feature>
<dbReference type="GO" id="GO:0005886">
    <property type="term" value="C:plasma membrane"/>
    <property type="evidence" value="ECO:0007669"/>
    <property type="project" value="UniProtKB-SubCell"/>
</dbReference>
<dbReference type="CDD" id="cd17321">
    <property type="entry name" value="MFS_MMR_MDR_like"/>
    <property type="match status" value="1"/>
</dbReference>
<dbReference type="RefSeq" id="WP_132331810.1">
    <property type="nucleotide sequence ID" value="NZ_SMJZ01000024.1"/>
</dbReference>
<dbReference type="PANTHER" id="PTHR42718:SF47">
    <property type="entry name" value="METHYL VIOLOGEN RESISTANCE PROTEIN SMVA"/>
    <property type="match status" value="1"/>
</dbReference>
<keyword evidence="11" id="KW-1185">Reference proteome</keyword>
<proteinExistence type="predicted"/>